<dbReference type="EMBL" id="SIHJ01000005">
    <property type="protein sequence ID" value="TWT30329.1"/>
    <property type="molecule type" value="Genomic_DNA"/>
</dbReference>
<dbReference type="InterPro" id="IPR037401">
    <property type="entry name" value="SnoaL-like"/>
</dbReference>
<reference evidence="2 3" key="1">
    <citation type="submission" date="2019-02" db="EMBL/GenBank/DDBJ databases">
        <title>Deep-cultivation of Planctomycetes and their phenomic and genomic characterization uncovers novel biology.</title>
        <authorList>
            <person name="Wiegand S."/>
            <person name="Jogler M."/>
            <person name="Boedeker C."/>
            <person name="Pinto D."/>
            <person name="Vollmers J."/>
            <person name="Rivas-Marin E."/>
            <person name="Kohn T."/>
            <person name="Peeters S.H."/>
            <person name="Heuer A."/>
            <person name="Rast P."/>
            <person name="Oberbeckmann S."/>
            <person name="Bunk B."/>
            <person name="Jeske O."/>
            <person name="Meyerdierks A."/>
            <person name="Storesund J.E."/>
            <person name="Kallscheuer N."/>
            <person name="Luecker S."/>
            <person name="Lage O.M."/>
            <person name="Pohl T."/>
            <person name="Merkel B.J."/>
            <person name="Hornburger P."/>
            <person name="Mueller R.-W."/>
            <person name="Bruemmer F."/>
            <person name="Labrenz M."/>
            <person name="Spormann A.M."/>
            <person name="Op Den Camp H."/>
            <person name="Overmann J."/>
            <person name="Amann R."/>
            <person name="Jetten M.S.M."/>
            <person name="Mascher T."/>
            <person name="Medema M.H."/>
            <person name="Devos D.P."/>
            <person name="Kaster A.-K."/>
            <person name="Ovreas L."/>
            <person name="Rohde M."/>
            <person name="Galperin M.Y."/>
            <person name="Jogler C."/>
        </authorList>
    </citation>
    <scope>NUCLEOTIDE SEQUENCE [LARGE SCALE GENOMIC DNA]</scope>
    <source>
        <strain evidence="2 3">KOR34</strain>
    </source>
</reference>
<feature type="domain" description="SnoaL-like" evidence="1">
    <location>
        <begin position="11"/>
        <end position="125"/>
    </location>
</feature>
<dbReference type="AlphaFoldDB" id="A0A5C5UX03"/>
<organism evidence="2 3">
    <name type="scientific">Posidoniimonas corsicana</name>
    <dbReference type="NCBI Taxonomy" id="1938618"/>
    <lineage>
        <taxon>Bacteria</taxon>
        <taxon>Pseudomonadati</taxon>
        <taxon>Planctomycetota</taxon>
        <taxon>Planctomycetia</taxon>
        <taxon>Pirellulales</taxon>
        <taxon>Lacipirellulaceae</taxon>
        <taxon>Posidoniimonas</taxon>
    </lineage>
</organism>
<name>A0A5C5UX03_9BACT</name>
<dbReference type="Pfam" id="PF13577">
    <property type="entry name" value="SnoaL_4"/>
    <property type="match status" value="1"/>
</dbReference>
<dbReference type="RefSeq" id="WP_146568686.1">
    <property type="nucleotide sequence ID" value="NZ_SIHJ01000005.1"/>
</dbReference>
<dbReference type="InterPro" id="IPR032710">
    <property type="entry name" value="NTF2-like_dom_sf"/>
</dbReference>
<dbReference type="CDD" id="cd00531">
    <property type="entry name" value="NTF2_like"/>
    <property type="match status" value="1"/>
</dbReference>
<dbReference type="SUPFAM" id="SSF54427">
    <property type="entry name" value="NTF2-like"/>
    <property type="match status" value="1"/>
</dbReference>
<dbReference type="Proteomes" id="UP000316714">
    <property type="component" value="Unassembled WGS sequence"/>
</dbReference>
<accession>A0A5C5UX03</accession>
<evidence type="ECO:0000313" key="3">
    <source>
        <dbReference type="Proteomes" id="UP000316714"/>
    </source>
</evidence>
<comment type="caution">
    <text evidence="2">The sequence shown here is derived from an EMBL/GenBank/DDBJ whole genome shotgun (WGS) entry which is preliminary data.</text>
</comment>
<keyword evidence="3" id="KW-1185">Reference proteome</keyword>
<evidence type="ECO:0000259" key="1">
    <source>
        <dbReference type="Pfam" id="PF13577"/>
    </source>
</evidence>
<protein>
    <recommendedName>
        <fullName evidence="1">SnoaL-like domain-containing protein</fullName>
    </recommendedName>
</protein>
<evidence type="ECO:0000313" key="2">
    <source>
        <dbReference type="EMBL" id="TWT30329.1"/>
    </source>
</evidence>
<dbReference type="Gene3D" id="3.10.450.50">
    <property type="match status" value="1"/>
</dbReference>
<gene>
    <name evidence="2" type="ORF">KOR34_48870</name>
</gene>
<proteinExistence type="predicted"/>
<dbReference type="OrthoDB" id="582265at2"/>
<sequence>MTELETWVEKQKIYELCARYTLTLDRHDIDAWAECFTADGVFGFGDHGLRGRQKIAAYGRVHQQLGSRHLNTSLLFEIDPGGESATGSSTTVATFATRQGYRVAFLGRYEDEVRKVDGAWLFARRWVVADQLPDDPSFDLLGADPALAPLVQRLVDAYRELGEPM</sequence>